<dbReference type="OrthoDB" id="9758307at2"/>
<reference evidence="2 3" key="1">
    <citation type="journal article" date="2018" name="Environ. Microbiol.">
        <title>Novel energy conservation strategies and behaviour of Pelotomaculum schinkii driving syntrophic propionate catabolism.</title>
        <authorList>
            <person name="Hidalgo-Ahumada C.A.P."/>
            <person name="Nobu M.K."/>
            <person name="Narihiro T."/>
            <person name="Tamaki H."/>
            <person name="Liu W.T."/>
            <person name="Kamagata Y."/>
            <person name="Stams A.J.M."/>
            <person name="Imachi H."/>
            <person name="Sousa D.Z."/>
        </authorList>
    </citation>
    <scope>NUCLEOTIDE SEQUENCE [LARGE SCALE GENOMIC DNA]</scope>
    <source>
        <strain evidence="2 3">MGP</strain>
    </source>
</reference>
<dbReference type="InterPro" id="IPR013384">
    <property type="entry name" value="Flagell_FlgL"/>
</dbReference>
<proteinExistence type="predicted"/>
<feature type="domain" description="Flagellin N-terminal" evidence="1">
    <location>
        <begin position="5"/>
        <end position="137"/>
    </location>
</feature>
<evidence type="ECO:0000259" key="1">
    <source>
        <dbReference type="Pfam" id="PF00669"/>
    </source>
</evidence>
<dbReference type="Proteomes" id="UP000297597">
    <property type="component" value="Unassembled WGS sequence"/>
</dbReference>
<dbReference type="Gene3D" id="1.20.1330.10">
    <property type="entry name" value="f41 fragment of flagellin, N-terminal domain"/>
    <property type="match status" value="1"/>
</dbReference>
<sequence length="320" mass="35219">MRITNKYMTDSIINSIQLNQGNLARSQEQLATSKRLLRPSDDPNVMGQFFSIKSSLTYMEQYNRNIDDGLSYLNMNDTAMGTLGDILSKANEYAVQAANDTYNSNDRAAIAQQIDKLIDQVVDLGNSSVGDKYIYAGTKNSAPPFKRVGDQIIYSGDTNEIRREVLAGTDYRIDSPGITTSGIPGVFGLATDNGDGTYTVSDGDPLATTGNGIFRALFDLRNRLNNNDAAGIQNSIDDLKQETDRLLQYRVQVGARTSHFEALQNQLADQEIKLTENLNNIEGADIERLSIEYNQQLLSYQASLAAGAKILQVSLLDFLS</sequence>
<dbReference type="NCBIfam" id="TIGR02550">
    <property type="entry name" value="flagell_flgL"/>
    <property type="match status" value="1"/>
</dbReference>
<dbReference type="GO" id="GO:0071973">
    <property type="term" value="P:bacterial-type flagellum-dependent cell motility"/>
    <property type="evidence" value="ECO:0007669"/>
    <property type="project" value="InterPro"/>
</dbReference>
<dbReference type="RefSeq" id="WP_134213719.1">
    <property type="nucleotide sequence ID" value="NZ_QFFZ01000017.1"/>
</dbReference>
<dbReference type="InterPro" id="IPR001492">
    <property type="entry name" value="Flagellin"/>
</dbReference>
<dbReference type="GO" id="GO:0009424">
    <property type="term" value="C:bacterial-type flagellum hook"/>
    <property type="evidence" value="ECO:0007669"/>
    <property type="project" value="InterPro"/>
</dbReference>
<keyword evidence="3" id="KW-1185">Reference proteome</keyword>
<dbReference type="InterPro" id="IPR001029">
    <property type="entry name" value="Flagellin_N"/>
</dbReference>
<dbReference type="SUPFAM" id="SSF64518">
    <property type="entry name" value="Phase 1 flagellin"/>
    <property type="match status" value="1"/>
</dbReference>
<gene>
    <name evidence="2" type="primary">flgL</name>
    <name evidence="2" type="ORF">Pmgp_01870</name>
</gene>
<dbReference type="Pfam" id="PF00669">
    <property type="entry name" value="Flagellin_N"/>
    <property type="match status" value="1"/>
</dbReference>
<protein>
    <submittedName>
        <fullName evidence="2">Flagellar hook-associated protein 3</fullName>
    </submittedName>
</protein>
<dbReference type="EMBL" id="QFFZ01000017">
    <property type="protein sequence ID" value="TEB11174.1"/>
    <property type="molecule type" value="Genomic_DNA"/>
</dbReference>
<evidence type="ECO:0000313" key="3">
    <source>
        <dbReference type="Proteomes" id="UP000297597"/>
    </source>
</evidence>
<dbReference type="AlphaFoldDB" id="A0A4Y7RQ88"/>
<organism evidence="2 3">
    <name type="scientific">Pelotomaculum propionicicum</name>
    <dbReference type="NCBI Taxonomy" id="258475"/>
    <lineage>
        <taxon>Bacteria</taxon>
        <taxon>Bacillati</taxon>
        <taxon>Bacillota</taxon>
        <taxon>Clostridia</taxon>
        <taxon>Eubacteriales</taxon>
        <taxon>Desulfotomaculaceae</taxon>
        <taxon>Pelotomaculum</taxon>
    </lineage>
</organism>
<keyword evidence="2" id="KW-0969">Cilium</keyword>
<keyword evidence="2" id="KW-0282">Flagellum</keyword>
<dbReference type="GO" id="GO:0005198">
    <property type="term" value="F:structural molecule activity"/>
    <property type="evidence" value="ECO:0007669"/>
    <property type="project" value="InterPro"/>
</dbReference>
<accession>A0A4Y7RQ88</accession>
<dbReference type="PANTHER" id="PTHR42792">
    <property type="entry name" value="FLAGELLIN"/>
    <property type="match status" value="1"/>
</dbReference>
<name>A0A4Y7RQ88_9FIRM</name>
<evidence type="ECO:0000313" key="2">
    <source>
        <dbReference type="EMBL" id="TEB11174.1"/>
    </source>
</evidence>
<comment type="caution">
    <text evidence="2">The sequence shown here is derived from an EMBL/GenBank/DDBJ whole genome shotgun (WGS) entry which is preliminary data.</text>
</comment>
<keyword evidence="2" id="KW-0966">Cell projection</keyword>
<dbReference type="PANTHER" id="PTHR42792:SF1">
    <property type="entry name" value="FLAGELLAR HOOK-ASSOCIATED PROTEIN 3"/>
    <property type="match status" value="1"/>
</dbReference>